<evidence type="ECO:0000313" key="2">
    <source>
        <dbReference type="Proteomes" id="UP001156882"/>
    </source>
</evidence>
<gene>
    <name evidence="1" type="ORF">GCM10007874_59380</name>
</gene>
<keyword evidence="2" id="KW-1185">Reference proteome</keyword>
<reference evidence="2" key="1">
    <citation type="journal article" date="2019" name="Int. J. Syst. Evol. Microbiol.">
        <title>The Global Catalogue of Microorganisms (GCM) 10K type strain sequencing project: providing services to taxonomists for standard genome sequencing and annotation.</title>
        <authorList>
            <consortium name="The Broad Institute Genomics Platform"/>
            <consortium name="The Broad Institute Genome Sequencing Center for Infectious Disease"/>
            <person name="Wu L."/>
            <person name="Ma J."/>
        </authorList>
    </citation>
    <scope>NUCLEOTIDE SEQUENCE [LARGE SCALE GENOMIC DNA]</scope>
    <source>
        <strain evidence="2">NBRC 101365</strain>
    </source>
</reference>
<name>A0ABQ6CRH0_9HYPH</name>
<organism evidence="1 2">
    <name type="scientific">Labrys miyagiensis</name>
    <dbReference type="NCBI Taxonomy" id="346912"/>
    <lineage>
        <taxon>Bacteria</taxon>
        <taxon>Pseudomonadati</taxon>
        <taxon>Pseudomonadota</taxon>
        <taxon>Alphaproteobacteria</taxon>
        <taxon>Hyphomicrobiales</taxon>
        <taxon>Xanthobacteraceae</taxon>
        <taxon>Labrys</taxon>
    </lineage>
</organism>
<dbReference type="Proteomes" id="UP001156882">
    <property type="component" value="Unassembled WGS sequence"/>
</dbReference>
<protein>
    <recommendedName>
        <fullName evidence="3">Spermidine synthase</fullName>
    </recommendedName>
</protein>
<accession>A0ABQ6CRH0</accession>
<sequence length="77" mass="8326">MQRGAEFSIMLGPIELMDSRLSGSEEALATMARERIGERKQPCILTGGLGMGFTLRSALACFPADAEIVVAELVQPW</sequence>
<evidence type="ECO:0000313" key="1">
    <source>
        <dbReference type="EMBL" id="GLS22918.1"/>
    </source>
</evidence>
<dbReference type="EMBL" id="BSPC01000067">
    <property type="protein sequence ID" value="GLS22918.1"/>
    <property type="molecule type" value="Genomic_DNA"/>
</dbReference>
<comment type="caution">
    <text evidence="1">The sequence shown here is derived from an EMBL/GenBank/DDBJ whole genome shotgun (WGS) entry which is preliminary data.</text>
</comment>
<evidence type="ECO:0008006" key="3">
    <source>
        <dbReference type="Google" id="ProtNLM"/>
    </source>
</evidence>
<proteinExistence type="predicted"/>